<sequence>MKNIILSMVAKISRMEVDAKQLTAQVEAQSLLLSAVFLTVGKNGGPQEAIESVNKAINSVLDSADDVLKSDATLLFEQFQALIEITRLIDKADPELDAEALNALNGVRPDSEI</sequence>
<dbReference type="EMBL" id="JAADJS010000001">
    <property type="protein sequence ID" value="NGX86329.1"/>
    <property type="molecule type" value="Genomic_DNA"/>
</dbReference>
<evidence type="ECO:0000256" key="1">
    <source>
        <dbReference type="ARBA" id="ARBA00022490"/>
    </source>
</evidence>
<accession>A0A6M2B0F4</accession>
<evidence type="ECO:0000313" key="4">
    <source>
        <dbReference type="EMBL" id="NGX86329.1"/>
    </source>
</evidence>
<reference evidence="4 5" key="1">
    <citation type="submission" date="2020-03" db="EMBL/GenBank/DDBJ databases">
        <title>Rahnella aceri sp. nov., isoated from traditional Jeju Makgeolli.</title>
        <authorList>
            <person name="Kim I.S."/>
            <person name="Jeon D."/>
        </authorList>
    </citation>
    <scope>NUCLEOTIDE SEQUENCE [LARGE SCALE GENOMIC DNA]</scope>
    <source>
        <strain evidence="4 5">Lac-M11</strain>
    </source>
</reference>
<keyword evidence="3" id="KW-0175">Coiled coil</keyword>
<dbReference type="RefSeq" id="WP_152327073.1">
    <property type="nucleotide sequence ID" value="NZ_JAADJS010000001.1"/>
</dbReference>
<dbReference type="Pfam" id="PF10796">
    <property type="entry name" value="Anti-adapt_IraP"/>
    <property type="match status" value="1"/>
</dbReference>
<evidence type="ECO:0000313" key="5">
    <source>
        <dbReference type="Proteomes" id="UP000476696"/>
    </source>
</evidence>
<dbReference type="Proteomes" id="UP000476696">
    <property type="component" value="Unassembled WGS sequence"/>
</dbReference>
<dbReference type="GO" id="GO:0005737">
    <property type="term" value="C:cytoplasm"/>
    <property type="evidence" value="ECO:0007669"/>
    <property type="project" value="InterPro"/>
</dbReference>
<comment type="caution">
    <text evidence="4">The sequence shown here is derived from an EMBL/GenBank/DDBJ whole genome shotgun (WGS) entry which is preliminary data.</text>
</comment>
<evidence type="ECO:0000256" key="3">
    <source>
        <dbReference type="ARBA" id="ARBA00023054"/>
    </source>
</evidence>
<proteinExistence type="predicted"/>
<evidence type="ECO:0000256" key="2">
    <source>
        <dbReference type="ARBA" id="ARBA00023016"/>
    </source>
</evidence>
<name>A0A6M2B0F4_9GAMM</name>
<dbReference type="AlphaFoldDB" id="A0A6M2B0F4"/>
<keyword evidence="2" id="KW-0346">Stress response</keyword>
<keyword evidence="1" id="KW-0963">Cytoplasm</keyword>
<dbReference type="NCBIfam" id="NF007598">
    <property type="entry name" value="PRK10244.1"/>
    <property type="match status" value="1"/>
</dbReference>
<keyword evidence="5" id="KW-1185">Reference proteome</keyword>
<dbReference type="InterPro" id="IPR019732">
    <property type="entry name" value="SigmaS_Anti-adapt_IraP"/>
</dbReference>
<organism evidence="4 5">
    <name type="scientific">Rahnella contaminans</name>
    <dbReference type="NCBI Taxonomy" id="2703882"/>
    <lineage>
        <taxon>Bacteria</taxon>
        <taxon>Pseudomonadati</taxon>
        <taxon>Pseudomonadota</taxon>
        <taxon>Gammaproteobacteria</taxon>
        <taxon>Enterobacterales</taxon>
        <taxon>Yersiniaceae</taxon>
        <taxon>Rahnella</taxon>
    </lineage>
</organism>
<gene>
    <name evidence="4" type="primary">iraP</name>
    <name evidence="4" type="ORF">GW579_04405</name>
</gene>
<protein>
    <submittedName>
        <fullName evidence="4">Anti-adapter protein IraP</fullName>
    </submittedName>
</protein>